<gene>
    <name evidence="1" type="ORF">F6464_10720</name>
</gene>
<dbReference type="PANTHER" id="PTHR37833">
    <property type="entry name" value="LIPOPROTEIN-RELATED"/>
    <property type="match status" value="1"/>
</dbReference>
<dbReference type="InterPro" id="IPR011467">
    <property type="entry name" value="DUF1573"/>
</dbReference>
<proteinExistence type="predicted"/>
<dbReference type="PANTHER" id="PTHR37833:SF1">
    <property type="entry name" value="SIGNAL PEPTIDE PROTEIN"/>
    <property type="match status" value="1"/>
</dbReference>
<dbReference type="InterPro" id="IPR013783">
    <property type="entry name" value="Ig-like_fold"/>
</dbReference>
<dbReference type="RefSeq" id="WP_151107806.1">
    <property type="nucleotide sequence ID" value="NZ_WAEM01000005.1"/>
</dbReference>
<evidence type="ECO:0000313" key="2">
    <source>
        <dbReference type="Proteomes" id="UP000490922"/>
    </source>
</evidence>
<comment type="caution">
    <text evidence="1">The sequence shown here is derived from an EMBL/GenBank/DDBJ whole genome shotgun (WGS) entry which is preliminary data.</text>
</comment>
<dbReference type="AlphaFoldDB" id="A0A7J5AF17"/>
<dbReference type="Gene3D" id="2.60.40.10">
    <property type="entry name" value="Immunoglobulins"/>
    <property type="match status" value="1"/>
</dbReference>
<sequence length="172" mass="18925">MMKKIVFSFFLFFILIIFSCKKEEATPTHFGTAIALKAKEKEAQKAKENQTVEAITSKIVPLDGKYPVMTFKTKEHDFGNVVQGEKVETVFDFKNTGESNLIISKAVGSCGCTVPEYPKEAIPPGKSAKIVVSFNSAGKNGKQMKTVSLTTNTLEGNEILTIKSLIQSKPRK</sequence>
<name>A0A7J5AF17_9FLAO</name>
<dbReference type="PROSITE" id="PS51257">
    <property type="entry name" value="PROKAR_LIPOPROTEIN"/>
    <property type="match status" value="1"/>
</dbReference>
<reference evidence="1 2" key="1">
    <citation type="submission" date="2019-09" db="EMBL/GenBank/DDBJ databases">
        <title>Flavobacterium sp. nov., isolated from glacier ice.</title>
        <authorList>
            <person name="Liu Q."/>
        </authorList>
    </citation>
    <scope>NUCLEOTIDE SEQUENCE [LARGE SCALE GENOMIC DNA]</scope>
    <source>
        <strain evidence="1 2">NBRC 112527</strain>
    </source>
</reference>
<dbReference type="Pfam" id="PF07610">
    <property type="entry name" value="DUF1573"/>
    <property type="match status" value="1"/>
</dbReference>
<evidence type="ECO:0000313" key="1">
    <source>
        <dbReference type="EMBL" id="KAB1155579.1"/>
    </source>
</evidence>
<protein>
    <submittedName>
        <fullName evidence="1">DUF1573 domain-containing protein</fullName>
    </submittedName>
</protein>
<organism evidence="1 2">
    <name type="scientific">Flavobacterium luteum</name>
    <dbReference type="NCBI Taxonomy" id="2026654"/>
    <lineage>
        <taxon>Bacteria</taxon>
        <taxon>Pseudomonadati</taxon>
        <taxon>Bacteroidota</taxon>
        <taxon>Flavobacteriia</taxon>
        <taxon>Flavobacteriales</taxon>
        <taxon>Flavobacteriaceae</taxon>
        <taxon>Flavobacterium</taxon>
    </lineage>
</organism>
<dbReference type="OrthoDB" id="826619at2"/>
<dbReference type="EMBL" id="WAEM01000005">
    <property type="protein sequence ID" value="KAB1155579.1"/>
    <property type="molecule type" value="Genomic_DNA"/>
</dbReference>
<accession>A0A7J5AF17</accession>
<keyword evidence="2" id="KW-1185">Reference proteome</keyword>
<dbReference type="Proteomes" id="UP000490922">
    <property type="component" value="Unassembled WGS sequence"/>
</dbReference>